<gene>
    <name evidence="1" type="ORF">IQ247_18365</name>
</gene>
<proteinExistence type="predicted"/>
<reference evidence="1" key="1">
    <citation type="submission" date="2020-10" db="EMBL/GenBank/DDBJ databases">
        <authorList>
            <person name="Castelo-Branco R."/>
            <person name="Eusebio N."/>
            <person name="Adriana R."/>
            <person name="Vieira A."/>
            <person name="Brugerolle De Fraissinette N."/>
            <person name="Rezende De Castro R."/>
            <person name="Schneider M.P."/>
            <person name="Vasconcelos V."/>
            <person name="Leao P.N."/>
        </authorList>
    </citation>
    <scope>NUCLEOTIDE SEQUENCE</scope>
    <source>
        <strain evidence="1">LEGE 06105</strain>
    </source>
</reference>
<dbReference type="RefSeq" id="WP_193922555.1">
    <property type="nucleotide sequence ID" value="NZ_JADEWL010000065.1"/>
</dbReference>
<dbReference type="AlphaFoldDB" id="A0A8J7F587"/>
<dbReference type="Gene3D" id="2.10.260.10">
    <property type="match status" value="1"/>
</dbReference>
<organism evidence="1 2">
    <name type="scientific">Plectonema cf. radiosum LEGE 06105</name>
    <dbReference type="NCBI Taxonomy" id="945769"/>
    <lineage>
        <taxon>Bacteria</taxon>
        <taxon>Bacillati</taxon>
        <taxon>Cyanobacteriota</taxon>
        <taxon>Cyanophyceae</taxon>
        <taxon>Oscillatoriophycideae</taxon>
        <taxon>Oscillatoriales</taxon>
        <taxon>Microcoleaceae</taxon>
        <taxon>Plectonema</taxon>
    </lineage>
</organism>
<dbReference type="InterPro" id="IPR037914">
    <property type="entry name" value="SpoVT-AbrB_sf"/>
</dbReference>
<dbReference type="EMBL" id="JADEWL010000065">
    <property type="protein sequence ID" value="MBE9214608.1"/>
    <property type="molecule type" value="Genomic_DNA"/>
</dbReference>
<comment type="caution">
    <text evidence="1">The sequence shown here is derived from an EMBL/GenBank/DDBJ whole genome shotgun (WGS) entry which is preliminary data.</text>
</comment>
<sequence>MNTAQIITNGDNQTVIIPKEFQFQGSEVYIKKIGNVVVLISKENPWQTLFDSLNLFSEDFMTTREQPTSDQREALE</sequence>
<dbReference type="InterPro" id="IPR047976">
    <property type="entry name" value="Anti_VapB2-like"/>
</dbReference>
<keyword evidence="2" id="KW-1185">Reference proteome</keyword>
<dbReference type="NCBIfam" id="NF040493">
    <property type="entry name" value="TA_anti_VapB"/>
    <property type="match status" value="1"/>
</dbReference>
<keyword evidence="1" id="KW-0238">DNA-binding</keyword>
<protein>
    <submittedName>
        <fullName evidence="1">AbrB/MazE/SpoVT family DNA-binding domain-containing protein</fullName>
    </submittedName>
</protein>
<accession>A0A8J7F587</accession>
<evidence type="ECO:0000313" key="2">
    <source>
        <dbReference type="Proteomes" id="UP000620559"/>
    </source>
</evidence>
<name>A0A8J7F587_9CYAN</name>
<dbReference type="PANTHER" id="PTHR37550">
    <property type="entry name" value="ANTITOXIN VAPB1"/>
    <property type="match status" value="1"/>
</dbReference>
<dbReference type="InterPro" id="IPR051734">
    <property type="entry name" value="VapB_TA_antitoxins"/>
</dbReference>
<dbReference type="SUPFAM" id="SSF89447">
    <property type="entry name" value="AbrB/MazE/MraZ-like"/>
    <property type="match status" value="1"/>
</dbReference>
<evidence type="ECO:0000313" key="1">
    <source>
        <dbReference type="EMBL" id="MBE9214608.1"/>
    </source>
</evidence>
<dbReference type="PANTHER" id="PTHR37550:SF3">
    <property type="entry name" value="ANTITOXIN VAPB1"/>
    <property type="match status" value="1"/>
</dbReference>
<dbReference type="Proteomes" id="UP000620559">
    <property type="component" value="Unassembled WGS sequence"/>
</dbReference>
<dbReference type="GO" id="GO:0003677">
    <property type="term" value="F:DNA binding"/>
    <property type="evidence" value="ECO:0007669"/>
    <property type="project" value="UniProtKB-KW"/>
</dbReference>